<feature type="transmembrane region" description="Helical" evidence="6">
    <location>
        <begin position="100"/>
        <end position="119"/>
    </location>
</feature>
<keyword evidence="4 6" id="KW-1133">Transmembrane helix</keyword>
<feature type="transmembrane region" description="Helical" evidence="6">
    <location>
        <begin position="37"/>
        <end position="58"/>
    </location>
</feature>
<evidence type="ECO:0000259" key="7">
    <source>
        <dbReference type="Pfam" id="PF00892"/>
    </source>
</evidence>
<proteinExistence type="predicted"/>
<keyword evidence="2" id="KW-1003">Cell membrane</keyword>
<dbReference type="EMBL" id="AAOW01000027">
    <property type="protein sequence ID" value="EAR59972.1"/>
    <property type="molecule type" value="Genomic_DNA"/>
</dbReference>
<keyword evidence="9" id="KW-1185">Reference proteome</keyword>
<dbReference type="GO" id="GO:0005886">
    <property type="term" value="C:plasma membrane"/>
    <property type="evidence" value="ECO:0007669"/>
    <property type="project" value="UniProtKB-SubCell"/>
</dbReference>
<dbReference type="AlphaFoldDB" id="A0A7U8C1V4"/>
<dbReference type="OrthoDB" id="9804865at2"/>
<reference evidence="8 9" key="1">
    <citation type="submission" date="2006-02" db="EMBL/GenBank/DDBJ databases">
        <authorList>
            <person name="Pinhassi J."/>
            <person name="Pedros-Alio C."/>
            <person name="Ferriera S."/>
            <person name="Johnson J."/>
            <person name="Kravitz S."/>
            <person name="Halpern A."/>
            <person name="Remington K."/>
            <person name="Beeson K."/>
            <person name="Tran B."/>
            <person name="Rogers Y.-H."/>
            <person name="Friedman R."/>
            <person name="Venter J.C."/>
        </authorList>
    </citation>
    <scope>NUCLEOTIDE SEQUENCE [LARGE SCALE GENOMIC DNA]</scope>
    <source>
        <strain evidence="8 9">MED92</strain>
    </source>
</reference>
<feature type="transmembrane region" description="Helical" evidence="6">
    <location>
        <begin position="154"/>
        <end position="174"/>
    </location>
</feature>
<dbReference type="Proteomes" id="UP000002171">
    <property type="component" value="Unassembled WGS sequence"/>
</dbReference>
<feature type="transmembrane region" description="Helical" evidence="6">
    <location>
        <begin position="179"/>
        <end position="200"/>
    </location>
</feature>
<protein>
    <submittedName>
        <fullName evidence="8">Membrane protein</fullName>
    </submittedName>
</protein>
<keyword evidence="5 6" id="KW-0472">Membrane</keyword>
<evidence type="ECO:0000256" key="3">
    <source>
        <dbReference type="ARBA" id="ARBA00022692"/>
    </source>
</evidence>
<feature type="transmembrane region" description="Helical" evidence="6">
    <location>
        <begin position="256"/>
        <end position="275"/>
    </location>
</feature>
<feature type="transmembrane region" description="Helical" evidence="6">
    <location>
        <begin position="281"/>
        <end position="299"/>
    </location>
</feature>
<comment type="subcellular location">
    <subcellularLocation>
        <location evidence="1">Cell membrane</location>
        <topology evidence="1">Multi-pass membrane protein</topology>
    </subcellularLocation>
</comment>
<dbReference type="InterPro" id="IPR000620">
    <property type="entry name" value="EamA_dom"/>
</dbReference>
<feature type="domain" description="EamA" evidence="7">
    <location>
        <begin position="152"/>
        <end position="296"/>
    </location>
</feature>
<dbReference type="RefSeq" id="WP_007022536.1">
    <property type="nucleotide sequence ID" value="NZ_CH724127.1"/>
</dbReference>
<organism evidence="8 9">
    <name type="scientific">Neptuniibacter caesariensis</name>
    <dbReference type="NCBI Taxonomy" id="207954"/>
    <lineage>
        <taxon>Bacteria</taxon>
        <taxon>Pseudomonadati</taxon>
        <taxon>Pseudomonadota</taxon>
        <taxon>Gammaproteobacteria</taxon>
        <taxon>Oceanospirillales</taxon>
        <taxon>Oceanospirillaceae</taxon>
        <taxon>Neptuniibacter</taxon>
    </lineage>
</organism>
<dbReference type="SUPFAM" id="SSF103481">
    <property type="entry name" value="Multidrug resistance efflux transporter EmrE"/>
    <property type="match status" value="2"/>
</dbReference>
<dbReference type="InterPro" id="IPR051258">
    <property type="entry name" value="Diverse_Substrate_Transporter"/>
</dbReference>
<accession>A0A7U8C1V4</accession>
<feature type="transmembrane region" description="Helical" evidence="6">
    <location>
        <begin position="126"/>
        <end position="142"/>
    </location>
</feature>
<keyword evidence="3 6" id="KW-0812">Transmembrane</keyword>
<dbReference type="Pfam" id="PF00892">
    <property type="entry name" value="EamA"/>
    <property type="match status" value="2"/>
</dbReference>
<evidence type="ECO:0000313" key="9">
    <source>
        <dbReference type="Proteomes" id="UP000002171"/>
    </source>
</evidence>
<evidence type="ECO:0000256" key="1">
    <source>
        <dbReference type="ARBA" id="ARBA00004651"/>
    </source>
</evidence>
<gene>
    <name evidence="8" type="ORF">MED92_02671</name>
</gene>
<evidence type="ECO:0000256" key="5">
    <source>
        <dbReference type="ARBA" id="ARBA00023136"/>
    </source>
</evidence>
<sequence length="318" mass="34998">MTIRSSRTALFLLLLVSFVWGAEFVLIDMAVAIMPTHSFNTFRFLIAALSLLPLLWIAKEQIRSSQFWKLLGAGLLLGFLLFIGFYTQTEGLRYTSVSNAGFITGLNVPLVPVIGYLLFRKQVGKHVWLGILAASLGLYLLTMGGDLELNQGDLLVLTCAFAFAAHIVLTGRFVNDLPVVTLSIIQLTAVAIYSTLAAWLSPEPAFYYPEATPTSWLEQLNQPIVIWALLIAGLFGTAYAYWAQSACQTILEPHKVALVFATEPVFAHVTAWIFLDEHLGPQGFVGAGLIICGMLLSELGDRRKKPHMEPLEHSTSVN</sequence>
<evidence type="ECO:0000256" key="4">
    <source>
        <dbReference type="ARBA" id="ARBA00022989"/>
    </source>
</evidence>
<dbReference type="PANTHER" id="PTHR42920:SF5">
    <property type="entry name" value="EAMA DOMAIN-CONTAINING PROTEIN"/>
    <property type="match status" value="1"/>
</dbReference>
<dbReference type="PANTHER" id="PTHR42920">
    <property type="entry name" value="OS03G0707200 PROTEIN-RELATED"/>
    <property type="match status" value="1"/>
</dbReference>
<dbReference type="InterPro" id="IPR037185">
    <property type="entry name" value="EmrE-like"/>
</dbReference>
<feature type="domain" description="EamA" evidence="7">
    <location>
        <begin position="9"/>
        <end position="142"/>
    </location>
</feature>
<name>A0A7U8C1V4_NEPCE</name>
<evidence type="ECO:0000313" key="8">
    <source>
        <dbReference type="EMBL" id="EAR59972.1"/>
    </source>
</evidence>
<comment type="caution">
    <text evidence="8">The sequence shown here is derived from an EMBL/GenBank/DDBJ whole genome shotgun (WGS) entry which is preliminary data.</text>
</comment>
<evidence type="ECO:0000256" key="6">
    <source>
        <dbReference type="SAM" id="Phobius"/>
    </source>
</evidence>
<feature type="transmembrane region" description="Helical" evidence="6">
    <location>
        <begin position="70"/>
        <end position="88"/>
    </location>
</feature>
<evidence type="ECO:0000256" key="2">
    <source>
        <dbReference type="ARBA" id="ARBA00022475"/>
    </source>
</evidence>
<feature type="transmembrane region" description="Helical" evidence="6">
    <location>
        <begin position="224"/>
        <end position="244"/>
    </location>
</feature>